<gene>
    <name evidence="2" type="ORF">ACJ41P_10705</name>
</gene>
<feature type="compositionally biased region" description="Polar residues" evidence="1">
    <location>
        <begin position="79"/>
        <end position="91"/>
    </location>
</feature>
<accession>A0ABW8V608</accession>
<dbReference type="EMBL" id="JBJLSN010000011">
    <property type="protein sequence ID" value="MFL7901594.1"/>
    <property type="molecule type" value="Genomic_DNA"/>
</dbReference>
<keyword evidence="3" id="KW-1185">Reference proteome</keyword>
<feature type="region of interest" description="Disordered" evidence="1">
    <location>
        <begin position="64"/>
        <end position="91"/>
    </location>
</feature>
<evidence type="ECO:0000256" key="1">
    <source>
        <dbReference type="SAM" id="MobiDB-lite"/>
    </source>
</evidence>
<dbReference type="Proteomes" id="UP001628281">
    <property type="component" value="Unassembled WGS sequence"/>
</dbReference>
<dbReference type="RefSeq" id="WP_407824057.1">
    <property type="nucleotide sequence ID" value="NZ_JBJLSN010000011.1"/>
</dbReference>
<evidence type="ECO:0000313" key="2">
    <source>
        <dbReference type="EMBL" id="MFL7901594.1"/>
    </source>
</evidence>
<protein>
    <submittedName>
        <fullName evidence="2">Uncharacterized protein</fullName>
    </submittedName>
</protein>
<reference evidence="2 3" key="1">
    <citation type="submission" date="2024-11" db="EMBL/GenBank/DDBJ databases">
        <title>Draft genome sequences of two bacteria associated to sugarcane roots in Colombia.</title>
        <authorList>
            <person name="Pardo-Diaz S."/>
            <person name="Masmela-Mendoza J."/>
            <person name="Delgadillo-Duran P."/>
            <person name="Bautista E.J."/>
            <person name="Rojas-Tapias D.F."/>
        </authorList>
    </citation>
    <scope>NUCLEOTIDE SEQUENCE [LARGE SCALE GENOMIC DNA]</scope>
    <source>
        <strain evidence="2 3">Ap18</strain>
    </source>
</reference>
<organism evidence="2 3">
    <name type="scientific">Azospirillum argentinense</name>
    <dbReference type="NCBI Taxonomy" id="2970906"/>
    <lineage>
        <taxon>Bacteria</taxon>
        <taxon>Pseudomonadati</taxon>
        <taxon>Pseudomonadota</taxon>
        <taxon>Alphaproteobacteria</taxon>
        <taxon>Rhodospirillales</taxon>
        <taxon>Azospirillaceae</taxon>
        <taxon>Azospirillum</taxon>
    </lineage>
</organism>
<evidence type="ECO:0000313" key="3">
    <source>
        <dbReference type="Proteomes" id="UP001628281"/>
    </source>
</evidence>
<name>A0ABW8V608_9PROT</name>
<sequence length="91" mass="9542">MNLPDVAIIADSSGAPAFIAVVSSGYPDRFPGAYWRLFDMKGEYIAGGQSKGWDGQGAGSMLSAMTNAKSAAKRRLRPSPTTSVTQENSNG</sequence>
<comment type="caution">
    <text evidence="2">The sequence shown here is derived from an EMBL/GenBank/DDBJ whole genome shotgun (WGS) entry which is preliminary data.</text>
</comment>
<proteinExistence type="predicted"/>